<feature type="domain" description="AP-3 complex subunit delta Mu C-terminal" evidence="1">
    <location>
        <begin position="74"/>
        <end position="178"/>
    </location>
</feature>
<dbReference type="AlphaFoldDB" id="A0A8B9FZJ2"/>
<accession>A0A8B9FZJ2</accession>
<evidence type="ECO:0000313" key="3">
    <source>
        <dbReference type="Proteomes" id="UP000694522"/>
    </source>
</evidence>
<reference evidence="2" key="2">
    <citation type="submission" date="2025-09" db="UniProtKB">
        <authorList>
            <consortium name="Ensembl"/>
        </authorList>
    </citation>
    <scope>IDENTIFICATION</scope>
</reference>
<dbReference type="Ensembl" id="ENSACOT00000016333.1">
    <property type="protein sequence ID" value="ENSACOP00000015771.1"/>
    <property type="gene ID" value="ENSACOG00000010999.1"/>
</dbReference>
<evidence type="ECO:0000259" key="1">
    <source>
        <dbReference type="Pfam" id="PF26171"/>
    </source>
</evidence>
<dbReference type="Pfam" id="PF26171">
    <property type="entry name" value="Mu_AP3"/>
    <property type="match status" value="1"/>
</dbReference>
<name>A0A8B9FZJ2_9PSIT</name>
<dbReference type="InterPro" id="IPR058898">
    <property type="entry name" value="Mu_AP3"/>
</dbReference>
<protein>
    <recommendedName>
        <fullName evidence="1">AP-3 complex subunit delta Mu C-terminal domain-containing protein</fullName>
    </recommendedName>
</protein>
<evidence type="ECO:0000313" key="2">
    <source>
        <dbReference type="Ensembl" id="ENSACOP00000015771.1"/>
    </source>
</evidence>
<keyword evidence="3" id="KW-1185">Reference proteome</keyword>
<organism evidence="2 3">
    <name type="scientific">Amazona collaria</name>
    <name type="common">yellow-billed parrot</name>
    <dbReference type="NCBI Taxonomy" id="241587"/>
    <lineage>
        <taxon>Eukaryota</taxon>
        <taxon>Metazoa</taxon>
        <taxon>Chordata</taxon>
        <taxon>Craniata</taxon>
        <taxon>Vertebrata</taxon>
        <taxon>Euteleostomi</taxon>
        <taxon>Archelosauria</taxon>
        <taxon>Archosauria</taxon>
        <taxon>Dinosauria</taxon>
        <taxon>Saurischia</taxon>
        <taxon>Theropoda</taxon>
        <taxon>Coelurosauria</taxon>
        <taxon>Aves</taxon>
        <taxon>Neognathae</taxon>
        <taxon>Neoaves</taxon>
        <taxon>Telluraves</taxon>
        <taxon>Australaves</taxon>
        <taxon>Psittaciformes</taxon>
        <taxon>Psittacidae</taxon>
        <taxon>Amazona</taxon>
    </lineage>
</organism>
<dbReference type="Proteomes" id="UP000694522">
    <property type="component" value="Unplaced"/>
</dbReference>
<proteinExistence type="predicted"/>
<sequence length="181" mass="19740">RDACSQPDPSGPARVHQRELSPKVFLGACLVGGGGASSCCLRAPIHLLSFDLLQNDEGSTHEKLDFKLHFSCASYLITTPCYSDAFAKLLESGDLHMSSIKVDGISISFQHLLAKICFHHHFSVVERVDSCASMYSRSIQGHHVCLLVKKGENSVSIDGKCNDSTLLSNLLDEMKETLSKC</sequence>
<reference evidence="2" key="1">
    <citation type="submission" date="2025-08" db="UniProtKB">
        <authorList>
            <consortium name="Ensembl"/>
        </authorList>
    </citation>
    <scope>IDENTIFICATION</scope>
</reference>